<reference evidence="1 2" key="1">
    <citation type="submission" date="2016-10" db="EMBL/GenBank/DDBJ databases">
        <authorList>
            <person name="de Groot N.N."/>
        </authorList>
    </citation>
    <scope>NUCLEOTIDE SEQUENCE [LARGE SCALE GENOMIC DNA]</scope>
    <source>
        <strain evidence="1 2">DSM 15695</strain>
    </source>
</reference>
<name>A0A1H9FJT4_9LACT</name>
<protein>
    <recommendedName>
        <fullName evidence="3">Polymorphic outer membrane protein repeat-containing protein</fullName>
    </recommendedName>
</protein>
<dbReference type="SUPFAM" id="SSF51126">
    <property type="entry name" value="Pectin lyase-like"/>
    <property type="match status" value="1"/>
</dbReference>
<dbReference type="AlphaFoldDB" id="A0A1H9FJT4"/>
<evidence type="ECO:0000313" key="1">
    <source>
        <dbReference type="EMBL" id="SEQ38201.1"/>
    </source>
</evidence>
<dbReference type="InterPro" id="IPR006626">
    <property type="entry name" value="PbH1"/>
</dbReference>
<evidence type="ECO:0000313" key="2">
    <source>
        <dbReference type="Proteomes" id="UP000198833"/>
    </source>
</evidence>
<dbReference type="PANTHER" id="PTHR11319:SF35">
    <property type="entry name" value="OUTER MEMBRANE PROTEIN PMPC-RELATED"/>
    <property type="match status" value="1"/>
</dbReference>
<dbReference type="Proteomes" id="UP000198833">
    <property type="component" value="Unassembled WGS sequence"/>
</dbReference>
<dbReference type="InterPro" id="IPR012332">
    <property type="entry name" value="Autotransporter_pectin_lyase_C"/>
</dbReference>
<accession>A0A1H9FJT4</accession>
<dbReference type="InterPro" id="IPR011050">
    <property type="entry name" value="Pectin_lyase_fold/virulence"/>
</dbReference>
<dbReference type="EMBL" id="FOEN01000009">
    <property type="protein sequence ID" value="SEQ38201.1"/>
    <property type="molecule type" value="Genomic_DNA"/>
</dbReference>
<dbReference type="PANTHER" id="PTHR11319">
    <property type="entry name" value="G PROTEIN-COUPLED RECEPTOR-RELATED"/>
    <property type="match status" value="1"/>
</dbReference>
<dbReference type="SMART" id="SM00710">
    <property type="entry name" value="PbH1"/>
    <property type="match status" value="5"/>
</dbReference>
<dbReference type="Gene3D" id="2.160.20.20">
    <property type="match status" value="1"/>
</dbReference>
<organism evidence="1 2">
    <name type="scientific">Ignavigranum ruoffiae</name>
    <dbReference type="NCBI Taxonomy" id="89093"/>
    <lineage>
        <taxon>Bacteria</taxon>
        <taxon>Bacillati</taxon>
        <taxon>Bacillota</taxon>
        <taxon>Bacilli</taxon>
        <taxon>Lactobacillales</taxon>
        <taxon>Aerococcaceae</taxon>
        <taxon>Ignavigranum</taxon>
    </lineage>
</organism>
<gene>
    <name evidence="1" type="ORF">SAMN04488558_10974</name>
</gene>
<dbReference type="STRING" id="89093.SAMN04488558_10974"/>
<sequence length="532" mass="57165">MKLIPYLNDNQTSVRVTSNLFNDDAYSLGESLITVNKDSKLVIEGKDNQNLVFDGGYQTDKETTETNVTRKGQLLTIYGDAEINGATFTNTYNKGMSTAPIYVEGGNLIVHNVLIQNNINSHQPTIANNQETYRKNWDKSGAKSAGIAVTGQGYVTMNDGMITNNQHQTGAYGSGAVAINQGTFILNGGSISQNEAEQAGGVAVNYRGQFVMNGGSIEGNRSRSAGGGIFAYMGSKMQMNGGKIHNNRAGNLGGGIAIYDEFSEGTSGTRQLSELARKNGFSWEDHARWRQLFDAKFEMNNGEITENFAQNGGGGGIYVASSGVQINAGNISHNSSKTYGGGIYVSSVPYVLHLKNVYFENNRAIPQGGTFILTNEMLEGHGGAIWFCPTGKSQIFESNGASFNENMGEFSGDDFTLTRGGEYRLVSYFGQRLLGGGKVTWYVDGHPTDKSIARYLADNGQVYDDKVPEKISDPISLKAVANQAAALDLAKKLSKVTMIGNLSSRGGAIGSNGSVIIGDKDKTFNLKEPKSR</sequence>
<evidence type="ECO:0008006" key="3">
    <source>
        <dbReference type="Google" id="ProtNLM"/>
    </source>
</evidence>
<proteinExistence type="predicted"/>
<keyword evidence="2" id="KW-1185">Reference proteome</keyword>